<evidence type="ECO:0008006" key="4">
    <source>
        <dbReference type="Google" id="ProtNLM"/>
    </source>
</evidence>
<feature type="transmembrane region" description="Helical" evidence="1">
    <location>
        <begin position="50"/>
        <end position="69"/>
    </location>
</feature>
<reference evidence="2 3" key="1">
    <citation type="submission" date="2021-03" db="EMBL/GenBank/DDBJ databases">
        <title>Genomic Encyclopedia of Type Strains, Phase III (KMG-III): the genomes of soil and plant-associated and newly described type strains.</title>
        <authorList>
            <person name="Whitman W."/>
        </authorList>
    </citation>
    <scope>NUCLEOTIDE SEQUENCE [LARGE SCALE GENOMIC DNA]</scope>
    <source>
        <strain evidence="2 3">IMMIB AFH-6</strain>
    </source>
</reference>
<keyword evidence="1" id="KW-0472">Membrane</keyword>
<gene>
    <name evidence="2" type="ORF">J2851_006871</name>
</gene>
<dbReference type="EMBL" id="JAGINP010000039">
    <property type="protein sequence ID" value="MBP2297052.1"/>
    <property type="molecule type" value="Genomic_DNA"/>
</dbReference>
<comment type="caution">
    <text evidence="2">The sequence shown here is derived from an EMBL/GenBank/DDBJ whole genome shotgun (WGS) entry which is preliminary data.</text>
</comment>
<dbReference type="RefSeq" id="WP_209773195.1">
    <property type="nucleotide sequence ID" value="NZ_JAGINP010000039.1"/>
</dbReference>
<name>A0ABS4SYH9_9PROT</name>
<keyword evidence="1" id="KW-0812">Transmembrane</keyword>
<accession>A0ABS4SYH9</accession>
<sequence length="113" mass="11802">MPDPWDRNGWIDPEGQRPVGPNTEHLLRWGVTVALCLFLASLHPPEAVPVMLGGFLLLASLAAAAAAGLRGEPLIAPHFTRWDEAVASAALGLLAWNGPGLLRALSPAITGGP</sequence>
<protein>
    <recommendedName>
        <fullName evidence="4">SPW repeat-containing protein</fullName>
    </recommendedName>
</protein>
<proteinExistence type="predicted"/>
<organism evidence="2 3">
    <name type="scientific">Azospirillum rugosum</name>
    <dbReference type="NCBI Taxonomy" id="416170"/>
    <lineage>
        <taxon>Bacteria</taxon>
        <taxon>Pseudomonadati</taxon>
        <taxon>Pseudomonadota</taxon>
        <taxon>Alphaproteobacteria</taxon>
        <taxon>Rhodospirillales</taxon>
        <taxon>Azospirillaceae</taxon>
        <taxon>Azospirillum</taxon>
    </lineage>
</organism>
<evidence type="ECO:0000313" key="2">
    <source>
        <dbReference type="EMBL" id="MBP2297052.1"/>
    </source>
</evidence>
<dbReference type="Proteomes" id="UP000781958">
    <property type="component" value="Unassembled WGS sequence"/>
</dbReference>
<keyword evidence="1" id="KW-1133">Transmembrane helix</keyword>
<evidence type="ECO:0000256" key="1">
    <source>
        <dbReference type="SAM" id="Phobius"/>
    </source>
</evidence>
<keyword evidence="3" id="KW-1185">Reference proteome</keyword>
<evidence type="ECO:0000313" key="3">
    <source>
        <dbReference type="Proteomes" id="UP000781958"/>
    </source>
</evidence>